<accession>A0A1B2HSF9</accession>
<keyword evidence="2" id="KW-1185">Reference proteome</keyword>
<evidence type="ECO:0000313" key="1">
    <source>
        <dbReference type="EMBL" id="ANZ40628.1"/>
    </source>
</evidence>
<sequence>MVRMTLAELPEEFPEQIDEEGLEAHSVRWYIVPALTAVATHGVDVSGEAMEVEHAVLFKAHDLQAPFEV</sequence>
<gene>
    <name evidence="1" type="ORF">BBK82_36135</name>
</gene>
<dbReference type="AlphaFoldDB" id="A0A1B2HSF9"/>
<dbReference type="KEGG" id="led:BBK82_36135"/>
<dbReference type="Proteomes" id="UP000093053">
    <property type="component" value="Chromosome"/>
</dbReference>
<evidence type="ECO:0000313" key="2">
    <source>
        <dbReference type="Proteomes" id="UP000093053"/>
    </source>
</evidence>
<proteinExistence type="predicted"/>
<organism evidence="1 2">
    <name type="scientific">Lentzea guizhouensis</name>
    <dbReference type="NCBI Taxonomy" id="1586287"/>
    <lineage>
        <taxon>Bacteria</taxon>
        <taxon>Bacillati</taxon>
        <taxon>Actinomycetota</taxon>
        <taxon>Actinomycetes</taxon>
        <taxon>Pseudonocardiales</taxon>
        <taxon>Pseudonocardiaceae</taxon>
        <taxon>Lentzea</taxon>
    </lineage>
</organism>
<protein>
    <submittedName>
        <fullName evidence="1">Uncharacterized protein</fullName>
    </submittedName>
</protein>
<dbReference type="STRING" id="1586287.BBK82_36135"/>
<dbReference type="EMBL" id="CP016793">
    <property type="protein sequence ID" value="ANZ40628.1"/>
    <property type="molecule type" value="Genomic_DNA"/>
</dbReference>
<name>A0A1B2HSF9_9PSEU</name>
<reference evidence="1 2" key="1">
    <citation type="submission" date="2016-07" db="EMBL/GenBank/DDBJ databases">
        <title>Complete genome sequence of the Lentzea guizhouensis DHS C013.</title>
        <authorList>
            <person name="Cao C."/>
        </authorList>
    </citation>
    <scope>NUCLEOTIDE SEQUENCE [LARGE SCALE GENOMIC DNA]</scope>
    <source>
        <strain evidence="1 2">DHS C013</strain>
    </source>
</reference>